<evidence type="ECO:0000313" key="3">
    <source>
        <dbReference type="EMBL" id="CAE8636653.1"/>
    </source>
</evidence>
<dbReference type="InterPro" id="IPR001374">
    <property type="entry name" value="R3H_dom"/>
</dbReference>
<dbReference type="Pfam" id="PF01424">
    <property type="entry name" value="R3H"/>
    <property type="match status" value="1"/>
</dbReference>
<protein>
    <recommendedName>
        <fullName evidence="2">R3H domain-containing protein</fullName>
    </recommendedName>
</protein>
<feature type="region of interest" description="Disordered" evidence="1">
    <location>
        <begin position="22"/>
        <end position="72"/>
    </location>
</feature>
<feature type="compositionally biased region" description="Polar residues" evidence="1">
    <location>
        <begin position="42"/>
        <end position="52"/>
    </location>
</feature>
<dbReference type="SUPFAM" id="SSF82708">
    <property type="entry name" value="R3H domain"/>
    <property type="match status" value="1"/>
</dbReference>
<feature type="region of interest" description="Disordered" evidence="1">
    <location>
        <begin position="313"/>
        <end position="335"/>
    </location>
</feature>
<dbReference type="SUPFAM" id="SSF48371">
    <property type="entry name" value="ARM repeat"/>
    <property type="match status" value="1"/>
</dbReference>
<dbReference type="Proteomes" id="UP000654075">
    <property type="component" value="Unassembled WGS sequence"/>
</dbReference>
<feature type="compositionally biased region" description="Basic and acidic residues" evidence="1">
    <location>
        <begin position="315"/>
        <end position="333"/>
    </location>
</feature>
<dbReference type="InterPro" id="IPR016024">
    <property type="entry name" value="ARM-type_fold"/>
</dbReference>
<proteinExistence type="predicted"/>
<evidence type="ECO:0000313" key="4">
    <source>
        <dbReference type="Proteomes" id="UP000654075"/>
    </source>
</evidence>
<keyword evidence="4" id="KW-1185">Reference proteome</keyword>
<dbReference type="GO" id="GO:0003676">
    <property type="term" value="F:nucleic acid binding"/>
    <property type="evidence" value="ECO:0007669"/>
    <property type="project" value="UniProtKB-UniRule"/>
</dbReference>
<reference evidence="3" key="1">
    <citation type="submission" date="2021-02" db="EMBL/GenBank/DDBJ databases">
        <authorList>
            <person name="Dougan E. K."/>
            <person name="Rhodes N."/>
            <person name="Thang M."/>
            <person name="Chan C."/>
        </authorList>
    </citation>
    <scope>NUCLEOTIDE SEQUENCE</scope>
</reference>
<dbReference type="InterPro" id="IPR011989">
    <property type="entry name" value="ARM-like"/>
</dbReference>
<accession>A0A813HGP6</accession>
<evidence type="ECO:0000256" key="1">
    <source>
        <dbReference type="SAM" id="MobiDB-lite"/>
    </source>
</evidence>
<sequence>PRHGAPNIPLEVVRRLEILAELEESQVKPRSRHRSPKRRPSTASAQSMQSTPGTGGTWAGSTAPSTPGTPPEVIADAAAAAGVRQGSHLKVPWPTLLSHPLFAAGAESIDCFSKGEADFPAITIGFGSMVKVLPPASPRLVSLASPRLAAPEPSPKEPLPSPRVLAKARAAKQLRTGFNNLVGRGGGWKVETSLTQICLLLNIEVDDLDIRGKGGGECNMQQSLVDLAQSMLGSHVAAVARLTSWCVSGVCLAPMRSTEMSGLFSPALDAGLLLHASSEQGWTLHVRRKAKPWCFRDWSVRAMLQEALARGATEGMDRRGRKEARAPEAKEVGQRVGPRVVGRARGGAKGGGKGEVSDERRLELEAQLEAFCIGSEEGAIPRPGDVIQVLRVLGQDRRHLEGRTGRVIGVAPWPPSTSSATAAGNVAVTVHFDGDGAAFGQSGLDLTVASGDLRIFGALRPLPEASLPFPKSLSGLERKVVHEIAERVGLVTQSFGDGSERYITAYRRAEVTKVTDLLVSGIDQTAAVTQAASSNDVQQQEDGQAVCSGVELDKKSFSALLAAVRFKIPQGLQPLGLGRMLLCRGSLQSPIHVDRRSVSKELLQQLAALHYGDWVDLRVVSIATSEQVLAVGVLGVPALARSPHVVVALADLSAPESWPSPAEKIQNQWTSWTGPPLLLRGLVAKWGHDVELSALESPQRDERLQALDQLRSLSADPSGCLDRRRLASAICACLSEESVEVCCRCATVAPEVLEWLQKDSCTSSLAPSTFFSRDGSTTRDEEIGRALHLLAENLGDDRDAVRAATQQGLASYASGGAERLVASLRLVADFGISHPSSWRVRLHSILSVQQLVGSSSGASLADVDLSWLLECLVPNLCDDTQLVVHAAKQSLSHLESVLNKSFVAGVCFPSSSCAWRMIYHIARLTSPQTQQLLEERASREEEERWMRHLRRFCEHPAAAEVLARYDRKCRCEGTDNNNQRQKEQANLQRHVCHVAAWVRLDLGLEAASLRMKEVLCLVDARGDARKLRTVLRWAVAALAPPYKCPETGEHLQQLDDAARARLHASVQAKLRELVLACLEQLDLQDPRVEPMLLRLRHLLAGYEERVSSDAASAAGGQQWQRLKSAVCESQNTEIGQVSAAQEGISDAMSTALHVPTDAFSTTASSASAARTERSGAGAGFAMAARTG</sequence>
<evidence type="ECO:0000259" key="2">
    <source>
        <dbReference type="PROSITE" id="PS51061"/>
    </source>
</evidence>
<dbReference type="Gene3D" id="1.25.10.10">
    <property type="entry name" value="Leucine-rich Repeat Variant"/>
    <property type="match status" value="1"/>
</dbReference>
<dbReference type="EMBL" id="CAJNNV010031525">
    <property type="protein sequence ID" value="CAE8636653.1"/>
    <property type="molecule type" value="Genomic_DNA"/>
</dbReference>
<feature type="non-terminal residue" evidence="3">
    <location>
        <position position="1187"/>
    </location>
</feature>
<dbReference type="Gene3D" id="3.30.1370.50">
    <property type="entry name" value="R3H-like domain"/>
    <property type="match status" value="1"/>
</dbReference>
<comment type="caution">
    <text evidence="3">The sequence shown here is derived from an EMBL/GenBank/DDBJ whole genome shotgun (WGS) entry which is preliminary data.</text>
</comment>
<feature type="region of interest" description="Disordered" evidence="1">
    <location>
        <begin position="1163"/>
        <end position="1187"/>
    </location>
</feature>
<dbReference type="AlphaFoldDB" id="A0A813HGP6"/>
<organism evidence="3 4">
    <name type="scientific">Polarella glacialis</name>
    <name type="common">Dinoflagellate</name>
    <dbReference type="NCBI Taxonomy" id="89957"/>
    <lineage>
        <taxon>Eukaryota</taxon>
        <taxon>Sar</taxon>
        <taxon>Alveolata</taxon>
        <taxon>Dinophyceae</taxon>
        <taxon>Suessiales</taxon>
        <taxon>Suessiaceae</taxon>
        <taxon>Polarella</taxon>
    </lineage>
</organism>
<feature type="domain" description="R3H" evidence="2">
    <location>
        <begin position="445"/>
        <end position="509"/>
    </location>
</feature>
<name>A0A813HGP6_POLGL</name>
<dbReference type="PROSITE" id="PS51061">
    <property type="entry name" value="R3H"/>
    <property type="match status" value="1"/>
</dbReference>
<feature type="compositionally biased region" description="Basic residues" evidence="1">
    <location>
        <begin position="29"/>
        <end position="40"/>
    </location>
</feature>
<gene>
    <name evidence="3" type="ORF">PGLA1383_LOCUS52048</name>
</gene>
<dbReference type="OrthoDB" id="434258at2759"/>
<dbReference type="InterPro" id="IPR036867">
    <property type="entry name" value="R3H_dom_sf"/>
</dbReference>